<reference evidence="1" key="1">
    <citation type="journal article" date="2013" name="Nature">
        <title>Draft genome of the wheat A-genome progenitor Triticum urartu.</title>
        <authorList>
            <person name="Ling H.Q."/>
            <person name="Zhao S."/>
            <person name="Liu D."/>
            <person name="Wang J."/>
            <person name="Sun H."/>
            <person name="Zhang C."/>
            <person name="Fan H."/>
            <person name="Li D."/>
            <person name="Dong L."/>
            <person name="Tao Y."/>
            <person name="Gao C."/>
            <person name="Wu H."/>
            <person name="Li Y."/>
            <person name="Cui Y."/>
            <person name="Guo X."/>
            <person name="Zheng S."/>
            <person name="Wang B."/>
            <person name="Yu K."/>
            <person name="Liang Q."/>
            <person name="Yang W."/>
            <person name="Lou X."/>
            <person name="Chen J."/>
            <person name="Feng M."/>
            <person name="Jian J."/>
            <person name="Zhang X."/>
            <person name="Luo G."/>
            <person name="Jiang Y."/>
            <person name="Liu J."/>
            <person name="Wang Z."/>
            <person name="Sha Y."/>
            <person name="Zhang B."/>
            <person name="Wu H."/>
            <person name="Tang D."/>
            <person name="Shen Q."/>
            <person name="Xue P."/>
            <person name="Zou S."/>
            <person name="Wang X."/>
            <person name="Liu X."/>
            <person name="Wang F."/>
            <person name="Yang Y."/>
            <person name="An X."/>
            <person name="Dong Z."/>
            <person name="Zhang K."/>
            <person name="Zhang X."/>
            <person name="Luo M.C."/>
            <person name="Dvorak J."/>
            <person name="Tong Y."/>
            <person name="Wang J."/>
            <person name="Yang H."/>
            <person name="Li Z."/>
            <person name="Wang D."/>
            <person name="Zhang A."/>
            <person name="Wang J."/>
        </authorList>
    </citation>
    <scope>NUCLEOTIDE SEQUENCE</scope>
</reference>
<name>M7ZQX2_TRIUA</name>
<proteinExistence type="predicted"/>
<dbReference type="EMBL" id="KD178136">
    <property type="protein sequence ID" value="EMS54770.1"/>
    <property type="molecule type" value="Genomic_DNA"/>
</dbReference>
<protein>
    <submittedName>
        <fullName evidence="1">Uncharacterized protein</fullName>
    </submittedName>
</protein>
<accession>M7ZQX2</accession>
<gene>
    <name evidence="1" type="ORF">TRIUR3_32879</name>
</gene>
<organism evidence="1">
    <name type="scientific">Triticum urartu</name>
    <name type="common">Red wild einkorn</name>
    <name type="synonym">Crithodium urartu</name>
    <dbReference type="NCBI Taxonomy" id="4572"/>
    <lineage>
        <taxon>Eukaryota</taxon>
        <taxon>Viridiplantae</taxon>
        <taxon>Streptophyta</taxon>
        <taxon>Embryophyta</taxon>
        <taxon>Tracheophyta</taxon>
        <taxon>Spermatophyta</taxon>
        <taxon>Magnoliopsida</taxon>
        <taxon>Liliopsida</taxon>
        <taxon>Poales</taxon>
        <taxon>Poaceae</taxon>
        <taxon>BOP clade</taxon>
        <taxon>Pooideae</taxon>
        <taxon>Triticodae</taxon>
        <taxon>Triticeae</taxon>
        <taxon>Triticinae</taxon>
        <taxon>Triticum</taxon>
    </lineage>
</organism>
<evidence type="ECO:0000313" key="1">
    <source>
        <dbReference type="EMBL" id="EMS54770.1"/>
    </source>
</evidence>
<dbReference type="AlphaFoldDB" id="M7ZQX2"/>
<sequence length="68" mass="7220">MAFFSIHLTLSLLFFSIQGSNPLFYAGNLPMEVAASPSRSVRHRIHAGASGSATQTWMGALELPSAVA</sequence>